<dbReference type="AlphaFoldDB" id="A0A9Q2W5F5"/>
<organism evidence="2 3">
    <name type="scientific">Curtobacterium flaccumfaciens pv. flaccumfaciens</name>
    <dbReference type="NCBI Taxonomy" id="138532"/>
    <lineage>
        <taxon>Bacteria</taxon>
        <taxon>Bacillati</taxon>
        <taxon>Actinomycetota</taxon>
        <taxon>Actinomycetes</taxon>
        <taxon>Micrococcales</taxon>
        <taxon>Microbacteriaceae</taxon>
        <taxon>Curtobacterium</taxon>
    </lineage>
</organism>
<evidence type="ECO:0000256" key="1">
    <source>
        <dbReference type="SAM" id="Phobius"/>
    </source>
</evidence>
<feature type="transmembrane region" description="Helical" evidence="1">
    <location>
        <begin position="60"/>
        <end position="81"/>
    </location>
</feature>
<keyword evidence="1" id="KW-0812">Transmembrane</keyword>
<feature type="transmembrane region" description="Helical" evidence="1">
    <location>
        <begin position="21"/>
        <end position="40"/>
    </location>
</feature>
<dbReference type="EMBL" id="JAHEWX010000018">
    <property type="protein sequence ID" value="MBT1542725.1"/>
    <property type="molecule type" value="Genomic_DNA"/>
</dbReference>
<keyword evidence="1" id="KW-0472">Membrane</keyword>
<keyword evidence="1" id="KW-1133">Transmembrane helix</keyword>
<evidence type="ECO:0000313" key="3">
    <source>
        <dbReference type="Proteomes" id="UP000709437"/>
    </source>
</evidence>
<accession>A0A9Q2W5F5</accession>
<evidence type="ECO:0000313" key="2">
    <source>
        <dbReference type="EMBL" id="MBT1542725.1"/>
    </source>
</evidence>
<proteinExistence type="predicted"/>
<name>A0A9Q2W5F5_9MICO</name>
<dbReference type="Proteomes" id="UP000709437">
    <property type="component" value="Unassembled WGS sequence"/>
</dbReference>
<sequence>MDYSGERWVQRLRDGEMPKRGPVLLAATISTAVGLAALVAEFAFPDFLRGIESARTQGAFVLWPLIVVGIGLLLAVSTLSAGRADRRTSARIGAGRTPRFHLPVMTSGLRTSDDFPRPRPQIWTVDEFGLHAWAPSREAPVFDLPWARIRRFSVATRESRGQRADYGIWITTTDGDDVVVQPRPALGRGFEARPDQLATLVRVLRGLQRELGVEPAVSDRH</sequence>
<reference evidence="2" key="1">
    <citation type="submission" date="2021-05" db="EMBL/GenBank/DDBJ databases">
        <title>Whole genome sequence of Curtobacterium flaccumfaciens pv. flaccumfaciens strain CFBP 3417.</title>
        <authorList>
            <person name="Osdaghi E."/>
            <person name="Taghouti G."/>
            <person name="Portier P."/>
            <person name="Fazliarab A."/>
            <person name="Taghavi S.M."/>
            <person name="Briand M."/>
            <person name="Le-Saux M."/>
            <person name="Jacques M.-A."/>
        </authorList>
    </citation>
    <scope>NUCLEOTIDE SEQUENCE</scope>
    <source>
        <strain evidence="2">CFBP 3417</strain>
    </source>
</reference>
<protein>
    <submittedName>
        <fullName evidence="2">Uncharacterized protein</fullName>
    </submittedName>
</protein>
<comment type="caution">
    <text evidence="2">The sequence shown here is derived from an EMBL/GenBank/DDBJ whole genome shotgun (WGS) entry which is preliminary data.</text>
</comment>
<gene>
    <name evidence="2" type="ORF">KK103_13220</name>
</gene>